<dbReference type="PROSITE" id="PS50059">
    <property type="entry name" value="FKBP_PPIASE"/>
    <property type="match status" value="1"/>
</dbReference>
<evidence type="ECO:0000256" key="2">
    <source>
        <dbReference type="ARBA" id="ARBA00013194"/>
    </source>
</evidence>
<dbReference type="SUPFAM" id="SSF54534">
    <property type="entry name" value="FKBP-like"/>
    <property type="match status" value="1"/>
</dbReference>
<dbReference type="Gene3D" id="3.10.50.40">
    <property type="match status" value="1"/>
</dbReference>
<dbReference type="InterPro" id="IPR001179">
    <property type="entry name" value="PPIase_FKBP_dom"/>
</dbReference>
<comment type="catalytic activity">
    <reaction evidence="1 4">
        <text>[protein]-peptidylproline (omega=180) = [protein]-peptidylproline (omega=0)</text>
        <dbReference type="Rhea" id="RHEA:16237"/>
        <dbReference type="Rhea" id="RHEA-COMP:10747"/>
        <dbReference type="Rhea" id="RHEA-COMP:10748"/>
        <dbReference type="ChEBI" id="CHEBI:83833"/>
        <dbReference type="ChEBI" id="CHEBI:83834"/>
        <dbReference type="EC" id="5.2.1.8"/>
    </reaction>
</comment>
<dbReference type="Proteomes" id="UP000078224">
    <property type="component" value="Unassembled WGS sequence"/>
</dbReference>
<evidence type="ECO:0000256" key="4">
    <source>
        <dbReference type="PROSITE-ProRule" id="PRU00277"/>
    </source>
</evidence>
<organism evidence="7 8">
    <name type="scientific">Providencia heimbachae ATCC 35613</name>
    <dbReference type="NCBI Taxonomy" id="1354272"/>
    <lineage>
        <taxon>Bacteria</taxon>
        <taxon>Pseudomonadati</taxon>
        <taxon>Pseudomonadota</taxon>
        <taxon>Gammaproteobacteria</taxon>
        <taxon>Enterobacterales</taxon>
        <taxon>Morganellaceae</taxon>
        <taxon>Providencia</taxon>
    </lineage>
</organism>
<keyword evidence="8" id="KW-1185">Reference proteome</keyword>
<gene>
    <name evidence="7" type="ORF">M998_3390</name>
</gene>
<dbReference type="EC" id="5.2.1.8" evidence="2 4"/>
<name>A0A1B7JJZ6_9GAMM</name>
<evidence type="ECO:0000313" key="8">
    <source>
        <dbReference type="Proteomes" id="UP000078224"/>
    </source>
</evidence>
<proteinExistence type="predicted"/>
<dbReference type="EMBL" id="LXEW01000048">
    <property type="protein sequence ID" value="OAT47964.1"/>
    <property type="molecule type" value="Genomic_DNA"/>
</dbReference>
<comment type="caution">
    <text evidence="7">The sequence shown here is derived from an EMBL/GenBank/DDBJ whole genome shotgun (WGS) entry which is preliminary data.</text>
</comment>
<evidence type="ECO:0000256" key="1">
    <source>
        <dbReference type="ARBA" id="ARBA00000971"/>
    </source>
</evidence>
<dbReference type="AlphaFoldDB" id="A0A1B7JJZ6"/>
<accession>A0A1B7JJZ6</accession>
<feature type="domain" description="PPIase FKBP-type" evidence="6">
    <location>
        <begin position="244"/>
        <end position="329"/>
    </location>
</feature>
<reference evidence="7 8" key="1">
    <citation type="submission" date="2016-04" db="EMBL/GenBank/DDBJ databases">
        <title>ATOL: Assembling a taxonomically balanced genome-scale reconstruction of the evolutionary history of the Enterobacteriaceae.</title>
        <authorList>
            <person name="Plunkett G.III."/>
            <person name="Neeno-Eckwall E.C."/>
            <person name="Glasner J.D."/>
            <person name="Perna N.T."/>
        </authorList>
    </citation>
    <scope>NUCLEOTIDE SEQUENCE [LARGE SCALE GENOMIC DNA]</scope>
    <source>
        <strain evidence="7 8">ATCC 35613</strain>
    </source>
</reference>
<evidence type="ECO:0000256" key="5">
    <source>
        <dbReference type="SAM" id="MobiDB-lite"/>
    </source>
</evidence>
<evidence type="ECO:0000256" key="3">
    <source>
        <dbReference type="ARBA" id="ARBA00023110"/>
    </source>
</evidence>
<dbReference type="PATRIC" id="fig|1354272.4.peg.3468"/>
<evidence type="ECO:0000313" key="7">
    <source>
        <dbReference type="EMBL" id="OAT47964.1"/>
    </source>
</evidence>
<keyword evidence="3 4" id="KW-0697">Rotamase</keyword>
<dbReference type="GO" id="GO:0003755">
    <property type="term" value="F:peptidyl-prolyl cis-trans isomerase activity"/>
    <property type="evidence" value="ECO:0007669"/>
    <property type="project" value="UniProtKB-KW"/>
</dbReference>
<protein>
    <recommendedName>
        <fullName evidence="2 4">peptidylprolyl isomerase</fullName>
        <ecNumber evidence="2 4">5.2.1.8</ecNumber>
    </recommendedName>
</protein>
<feature type="region of interest" description="Disordered" evidence="5">
    <location>
        <begin position="169"/>
        <end position="195"/>
    </location>
</feature>
<dbReference type="InterPro" id="IPR046357">
    <property type="entry name" value="PPIase_dom_sf"/>
</dbReference>
<keyword evidence="4" id="KW-0413">Isomerase</keyword>
<sequence length="329" mass="36616">MALLKQKETALSKLDAEKKMIQESLAAQKSDKQLLELKNTQLAKQAEEQEKILSNLKKDIAIQTKKQSEVEQQLAEANKQISALKLNTEKLTVVSTNFQTQALELENLKKQLNDKINAESKTQKDLALAQDNLKKLKAELESKPALQNDNALKSQIMDLNKTIARLQQENESLKSKPASSNKGLAGRVNPKAPSAQDLKQIANENSKRNEKIIEQITQQKYSKLDSNTYYKVLQAGSPITNVKNKDITFIMREQLTDGTVTVMYTDKNPVTLPYNELPTPLNSFIEKAGEGGMVKVYIKPEGGYGVQGIPGEVPPNSMSIIDLKIIKAK</sequence>
<evidence type="ECO:0000259" key="6">
    <source>
        <dbReference type="PROSITE" id="PS50059"/>
    </source>
</evidence>